<reference evidence="2" key="1">
    <citation type="submission" date="2016-03" db="EMBL/GenBank/DDBJ databases">
        <title>Draft genome sequence of Rosellinia necatrix.</title>
        <authorList>
            <person name="Kanematsu S."/>
        </authorList>
    </citation>
    <scope>NUCLEOTIDE SEQUENCE [LARGE SCALE GENOMIC DNA]</scope>
    <source>
        <strain evidence="2">W97</strain>
    </source>
</reference>
<evidence type="ECO:0000313" key="3">
    <source>
        <dbReference type="Proteomes" id="UP000054516"/>
    </source>
</evidence>
<name>A0A1S7UMJ5_ROSNE</name>
<gene>
    <name evidence="2" type="ORF">SAMD00023353_1100970</name>
</gene>
<accession>A0A1S7UMJ5</accession>
<dbReference type="AlphaFoldDB" id="A0A1S7UMJ5"/>
<organism evidence="2">
    <name type="scientific">Rosellinia necatrix</name>
    <name type="common">White root-rot fungus</name>
    <dbReference type="NCBI Taxonomy" id="77044"/>
    <lineage>
        <taxon>Eukaryota</taxon>
        <taxon>Fungi</taxon>
        <taxon>Dikarya</taxon>
        <taxon>Ascomycota</taxon>
        <taxon>Pezizomycotina</taxon>
        <taxon>Sordariomycetes</taxon>
        <taxon>Xylariomycetidae</taxon>
        <taxon>Xylariales</taxon>
        <taxon>Xylariaceae</taxon>
        <taxon>Rosellinia</taxon>
    </lineage>
</organism>
<sequence length="77" mass="8199">MTMNGDLGHGTWDMANTRHKTVQAVPVRALAPSGSLIRAFPRILARGVPSPVTLSTSTTKRPGFDGPVIDTGERAEE</sequence>
<evidence type="ECO:0000256" key="1">
    <source>
        <dbReference type="SAM" id="MobiDB-lite"/>
    </source>
</evidence>
<keyword evidence="3" id="KW-1185">Reference proteome</keyword>
<dbReference type="EMBL" id="DF977456">
    <property type="protein sequence ID" value="GAP84572.2"/>
    <property type="molecule type" value="Genomic_DNA"/>
</dbReference>
<feature type="compositionally biased region" description="Low complexity" evidence="1">
    <location>
        <begin position="49"/>
        <end position="59"/>
    </location>
</feature>
<protein>
    <submittedName>
        <fullName evidence="2">Uncharacterized protein</fullName>
    </submittedName>
</protein>
<dbReference type="Proteomes" id="UP000054516">
    <property type="component" value="Unassembled WGS sequence"/>
</dbReference>
<evidence type="ECO:0000313" key="2">
    <source>
        <dbReference type="EMBL" id="GAP84572.2"/>
    </source>
</evidence>
<proteinExistence type="predicted"/>
<feature type="region of interest" description="Disordered" evidence="1">
    <location>
        <begin position="49"/>
        <end position="77"/>
    </location>
</feature>